<dbReference type="EMBL" id="BOMV01000034">
    <property type="protein sequence ID" value="GIE95633.1"/>
    <property type="molecule type" value="Genomic_DNA"/>
</dbReference>
<evidence type="ECO:0000313" key="2">
    <source>
        <dbReference type="Proteomes" id="UP000636960"/>
    </source>
</evidence>
<evidence type="ECO:0000313" key="1">
    <source>
        <dbReference type="EMBL" id="GIE95633.1"/>
    </source>
</evidence>
<keyword evidence="2" id="KW-1185">Reference proteome</keyword>
<proteinExistence type="predicted"/>
<gene>
    <name evidence="1" type="ORF">Ari01nite_30980</name>
</gene>
<name>A0A919MUC1_9ACTN</name>
<comment type="caution">
    <text evidence="1">The sequence shown here is derived from an EMBL/GenBank/DDBJ whole genome shotgun (WGS) entry which is preliminary data.</text>
</comment>
<reference evidence="1" key="1">
    <citation type="submission" date="2021-01" db="EMBL/GenBank/DDBJ databases">
        <title>Whole genome shotgun sequence of Actinoplanes rishiriensis NBRC 108556.</title>
        <authorList>
            <person name="Komaki H."/>
            <person name="Tamura T."/>
        </authorList>
    </citation>
    <scope>NUCLEOTIDE SEQUENCE</scope>
    <source>
        <strain evidence="1">NBRC 108556</strain>
    </source>
</reference>
<dbReference type="AlphaFoldDB" id="A0A919MUC1"/>
<accession>A0A919MUC1</accession>
<sequence length="137" mass="14267">MGAGTAGAVAVGPMCAMAGPARAVHAATPADRFDRFGRIFTSLPPFLTEVDQRLRDALVDGRRGGILDAADNLAAGPIQLILDPALSLNNPDTRHRPGGHVPRAVPRPRHDLRPVVAARGGHAARVVAECAYARVGS</sequence>
<protein>
    <submittedName>
        <fullName evidence="1">Uncharacterized protein</fullName>
    </submittedName>
</protein>
<dbReference type="Proteomes" id="UP000636960">
    <property type="component" value="Unassembled WGS sequence"/>
</dbReference>
<dbReference type="RefSeq" id="WP_203781922.1">
    <property type="nucleotide sequence ID" value="NZ_BOMV01000034.1"/>
</dbReference>
<organism evidence="1 2">
    <name type="scientific">Paractinoplanes rishiriensis</name>
    <dbReference type="NCBI Taxonomy" id="1050105"/>
    <lineage>
        <taxon>Bacteria</taxon>
        <taxon>Bacillati</taxon>
        <taxon>Actinomycetota</taxon>
        <taxon>Actinomycetes</taxon>
        <taxon>Micromonosporales</taxon>
        <taxon>Micromonosporaceae</taxon>
        <taxon>Paractinoplanes</taxon>
    </lineage>
</organism>